<name>A0A4R0QWG4_9BIFI</name>
<comment type="caution">
    <text evidence="1">The sequence shown here is derived from an EMBL/GenBank/DDBJ whole genome shotgun (WGS) entry which is preliminary data.</text>
</comment>
<dbReference type="EMBL" id="RXLP01000004">
    <property type="protein sequence ID" value="TCD54737.1"/>
    <property type="molecule type" value="Genomic_DNA"/>
</dbReference>
<evidence type="ECO:0000313" key="1">
    <source>
        <dbReference type="EMBL" id="TCD54737.1"/>
    </source>
</evidence>
<proteinExistence type="predicted"/>
<dbReference type="AlphaFoldDB" id="A0A4R0QWG4"/>
<dbReference type="Proteomes" id="UP000291289">
    <property type="component" value="Unassembled WGS sequence"/>
</dbReference>
<dbReference type="RefSeq" id="WP_131283087.1">
    <property type="nucleotide sequence ID" value="NZ_RXLP01000004.1"/>
</dbReference>
<reference evidence="1 2" key="1">
    <citation type="submission" date="2018-12" db="EMBL/GenBank/DDBJ databases">
        <title>Alloscrdovia theropitheci sp. nov: a novel taxon from the feces of the bleeding-herat monkey (Theropithecus geleda).</title>
        <authorList>
            <person name="Modesto M."/>
        </authorList>
    </citation>
    <scope>NUCLEOTIDE SEQUENCE [LARGE SCALE GENOMIC DNA]</scope>
    <source>
        <strain evidence="1 2">GLDI4/2</strain>
    </source>
</reference>
<accession>A0A4R0QWG4</accession>
<gene>
    <name evidence="1" type="ORF">EJ419_01120</name>
</gene>
<keyword evidence="2" id="KW-1185">Reference proteome</keyword>
<evidence type="ECO:0000313" key="2">
    <source>
        <dbReference type="Proteomes" id="UP000291289"/>
    </source>
</evidence>
<sequence>MKFISGDDLVLTQDDIQAEYHNRKAIIEEKRDALLAERFRTYNDLTVAVEAFTAFNDKYGDNDCADNVRSVSRLITEAQHELYKRIHISLHELDDEEDEITRDYRNSLREIEEIKYSRHATTSWE</sequence>
<organism evidence="1 2">
    <name type="scientific">Alloscardovia theropitheci</name>
    <dbReference type="NCBI Taxonomy" id="2496842"/>
    <lineage>
        <taxon>Bacteria</taxon>
        <taxon>Bacillati</taxon>
        <taxon>Actinomycetota</taxon>
        <taxon>Actinomycetes</taxon>
        <taxon>Bifidobacteriales</taxon>
        <taxon>Bifidobacteriaceae</taxon>
        <taxon>Alloscardovia</taxon>
    </lineage>
</organism>
<protein>
    <submittedName>
        <fullName evidence="1">Uncharacterized protein</fullName>
    </submittedName>
</protein>